<dbReference type="SMART" id="SM00450">
    <property type="entry name" value="RHOD"/>
    <property type="match status" value="1"/>
</dbReference>
<evidence type="ECO:0000313" key="4">
    <source>
        <dbReference type="Proteomes" id="UP000199036"/>
    </source>
</evidence>
<feature type="signal peptide" evidence="1">
    <location>
        <begin position="1"/>
        <end position="18"/>
    </location>
</feature>
<dbReference type="PANTHER" id="PTHR44086:SF10">
    <property type="entry name" value="THIOSULFATE SULFURTRANSFERASE_RHODANESE-LIKE DOMAIN-CONTAINING PROTEIN 3"/>
    <property type="match status" value="1"/>
</dbReference>
<feature type="domain" description="Rhodanese" evidence="2">
    <location>
        <begin position="37"/>
        <end position="127"/>
    </location>
</feature>
<dbReference type="OrthoDB" id="9808735at2"/>
<keyword evidence="3" id="KW-0808">Transferase</keyword>
<dbReference type="PANTHER" id="PTHR44086">
    <property type="entry name" value="THIOSULFATE SULFURTRANSFERASE RDL2, MITOCHONDRIAL-RELATED"/>
    <property type="match status" value="1"/>
</dbReference>
<evidence type="ECO:0000313" key="3">
    <source>
        <dbReference type="EMBL" id="SFN34367.1"/>
    </source>
</evidence>
<dbReference type="PROSITE" id="PS50206">
    <property type="entry name" value="RHODANESE_3"/>
    <property type="match status" value="1"/>
</dbReference>
<feature type="chain" id="PRO_5011745120" evidence="1">
    <location>
        <begin position="19"/>
        <end position="128"/>
    </location>
</feature>
<protein>
    <submittedName>
        <fullName evidence="3">Rhodanese-related sulfurtransferase</fullName>
    </submittedName>
</protein>
<dbReference type="Gene3D" id="3.40.250.10">
    <property type="entry name" value="Rhodanese-like domain"/>
    <property type="match status" value="1"/>
</dbReference>
<keyword evidence="1" id="KW-0732">Signal</keyword>
<dbReference type="STRING" id="913024.SAMN05421741_10464"/>
<dbReference type="AlphaFoldDB" id="A0A1I4Y8J7"/>
<evidence type="ECO:0000256" key="1">
    <source>
        <dbReference type="SAM" id="SignalP"/>
    </source>
</evidence>
<sequence>MKKIVLMLTVLLSISVNAQESQADGRRIDAKALIEKTHKTPILIDVRTPEEYREGTIPGAMSLNIHSEDFKRATEFLPREREIIVFCQSGDRSNEAFEMLKSLGFKNVSQLIGGYEVWRKANEQRKDK</sequence>
<dbReference type="EMBL" id="FOVI01000004">
    <property type="protein sequence ID" value="SFN34367.1"/>
    <property type="molecule type" value="Genomic_DNA"/>
</dbReference>
<dbReference type="Pfam" id="PF00581">
    <property type="entry name" value="Rhodanese"/>
    <property type="match status" value="1"/>
</dbReference>
<reference evidence="4" key="1">
    <citation type="submission" date="2016-10" db="EMBL/GenBank/DDBJ databases">
        <authorList>
            <person name="Varghese N."/>
            <person name="Submissions S."/>
        </authorList>
    </citation>
    <scope>NUCLEOTIDE SEQUENCE [LARGE SCALE GENOMIC DNA]</scope>
    <source>
        <strain evidence="4">DS-12</strain>
    </source>
</reference>
<dbReference type="SUPFAM" id="SSF52821">
    <property type="entry name" value="Rhodanese/Cell cycle control phosphatase"/>
    <property type="match status" value="1"/>
</dbReference>
<organism evidence="3 4">
    <name type="scientific">Paenimyroides ummariense</name>
    <dbReference type="NCBI Taxonomy" id="913024"/>
    <lineage>
        <taxon>Bacteria</taxon>
        <taxon>Pseudomonadati</taxon>
        <taxon>Bacteroidota</taxon>
        <taxon>Flavobacteriia</taxon>
        <taxon>Flavobacteriales</taxon>
        <taxon>Flavobacteriaceae</taxon>
        <taxon>Paenimyroides</taxon>
    </lineage>
</organism>
<dbReference type="InterPro" id="IPR001763">
    <property type="entry name" value="Rhodanese-like_dom"/>
</dbReference>
<proteinExistence type="predicted"/>
<accession>A0A1I4Y8J7</accession>
<dbReference type="RefSeq" id="WP_091519671.1">
    <property type="nucleotide sequence ID" value="NZ_FOVI01000004.1"/>
</dbReference>
<dbReference type="InterPro" id="IPR036873">
    <property type="entry name" value="Rhodanese-like_dom_sf"/>
</dbReference>
<evidence type="ECO:0000259" key="2">
    <source>
        <dbReference type="PROSITE" id="PS50206"/>
    </source>
</evidence>
<name>A0A1I4Y8J7_9FLAO</name>
<dbReference type="CDD" id="cd00158">
    <property type="entry name" value="RHOD"/>
    <property type="match status" value="1"/>
</dbReference>
<gene>
    <name evidence="3" type="ORF">SAMN05421741_10464</name>
</gene>
<keyword evidence="4" id="KW-1185">Reference proteome</keyword>
<dbReference type="Proteomes" id="UP000199036">
    <property type="component" value="Unassembled WGS sequence"/>
</dbReference>
<dbReference type="GO" id="GO:0004792">
    <property type="term" value="F:thiosulfate-cyanide sulfurtransferase activity"/>
    <property type="evidence" value="ECO:0007669"/>
    <property type="project" value="TreeGrafter"/>
</dbReference>